<sequence>MAGTLSNMCSRLSLQDEEAPKVIIEKEWIEGNDDEGWFSLIGKMPLKKSPNLEALKKAMINALRLEKTLVVKEVGESGGRWLRIRAWVNILKPVTAILTLTTPNADLEGKVRYDKLPDYCWVCVQRCVVRPRCGDEVAANSVEVVAVNNPNLKGGNQALEKKSNSRMVILPENSDSDSLNIILKEDPAKSLEDKGNDTRNYEQEIGTQSPFVFGVGSSSGSRVVRKWKKATRVSSKYVFDALALCNESNVKVGQKRGSALGILETSGAIKHSRKGVEDASDTIGAGLVKEGDT</sequence>
<name>A0A1R3J2Y4_9ROSI</name>
<dbReference type="AlphaFoldDB" id="A0A1R3J2Y4"/>
<dbReference type="EMBL" id="AWUE01016888">
    <property type="protein sequence ID" value="OMO89195.1"/>
    <property type="molecule type" value="Genomic_DNA"/>
</dbReference>
<reference evidence="2" key="1">
    <citation type="submission" date="2013-09" db="EMBL/GenBank/DDBJ databases">
        <title>Corchorus olitorius genome sequencing.</title>
        <authorList>
            <person name="Alam M."/>
            <person name="Haque M.S."/>
            <person name="Islam M.S."/>
            <person name="Emdad E.M."/>
            <person name="Islam M.M."/>
            <person name="Ahmed B."/>
            <person name="Halim A."/>
            <person name="Hossen Q.M.M."/>
            <person name="Hossain M.Z."/>
            <person name="Ahmed R."/>
            <person name="Khan M.M."/>
            <person name="Islam R."/>
            <person name="Rashid M.M."/>
            <person name="Khan S.A."/>
            <person name="Rahman M.S."/>
            <person name="Alam M."/>
            <person name="Yahiya A.S."/>
            <person name="Khan M.S."/>
            <person name="Azam M.S."/>
            <person name="Haque T."/>
            <person name="Lashkar M.Z.H."/>
            <person name="Akhand A.I."/>
            <person name="Morshed G."/>
            <person name="Roy S."/>
            <person name="Uddin K.S."/>
            <person name="Rabeya T."/>
            <person name="Hossain A.S."/>
            <person name="Chowdhury A."/>
            <person name="Snigdha A.R."/>
            <person name="Mortoza M.S."/>
            <person name="Matin S.A."/>
            <person name="Hoque S.M.E."/>
            <person name="Islam M.K."/>
            <person name="Roy D.K."/>
            <person name="Haider R."/>
            <person name="Moosa M.M."/>
            <person name="Elias S.M."/>
            <person name="Hasan A.M."/>
            <person name="Jahan S."/>
            <person name="Shafiuddin M."/>
            <person name="Mahmood N."/>
            <person name="Shommy N.S."/>
        </authorList>
    </citation>
    <scope>NUCLEOTIDE SEQUENCE [LARGE SCALE GENOMIC DNA]</scope>
    <source>
        <strain evidence="2">cv. O-4</strain>
    </source>
</reference>
<accession>A0A1R3J2Y4</accession>
<keyword evidence="2" id="KW-1185">Reference proteome</keyword>
<comment type="caution">
    <text evidence="1">The sequence shown here is derived from an EMBL/GenBank/DDBJ whole genome shotgun (WGS) entry which is preliminary data.</text>
</comment>
<protein>
    <submittedName>
        <fullName evidence="1">Uncharacterized protein</fullName>
    </submittedName>
</protein>
<evidence type="ECO:0000313" key="2">
    <source>
        <dbReference type="Proteomes" id="UP000187203"/>
    </source>
</evidence>
<proteinExistence type="predicted"/>
<dbReference type="Proteomes" id="UP000187203">
    <property type="component" value="Unassembled WGS sequence"/>
</dbReference>
<gene>
    <name evidence="1" type="ORF">COLO4_19863</name>
</gene>
<evidence type="ECO:0000313" key="1">
    <source>
        <dbReference type="EMBL" id="OMO89195.1"/>
    </source>
</evidence>
<organism evidence="1 2">
    <name type="scientific">Corchorus olitorius</name>
    <dbReference type="NCBI Taxonomy" id="93759"/>
    <lineage>
        <taxon>Eukaryota</taxon>
        <taxon>Viridiplantae</taxon>
        <taxon>Streptophyta</taxon>
        <taxon>Embryophyta</taxon>
        <taxon>Tracheophyta</taxon>
        <taxon>Spermatophyta</taxon>
        <taxon>Magnoliopsida</taxon>
        <taxon>eudicotyledons</taxon>
        <taxon>Gunneridae</taxon>
        <taxon>Pentapetalae</taxon>
        <taxon>rosids</taxon>
        <taxon>malvids</taxon>
        <taxon>Malvales</taxon>
        <taxon>Malvaceae</taxon>
        <taxon>Grewioideae</taxon>
        <taxon>Apeibeae</taxon>
        <taxon>Corchorus</taxon>
    </lineage>
</organism>